<dbReference type="AlphaFoldDB" id="A0A7R9BD83"/>
<dbReference type="EMBL" id="CAJPEX010000082">
    <property type="protein sequence ID" value="CAG0913168.1"/>
    <property type="molecule type" value="Genomic_DNA"/>
</dbReference>
<evidence type="ECO:0008006" key="5">
    <source>
        <dbReference type="Google" id="ProtNLM"/>
    </source>
</evidence>
<dbReference type="GO" id="GO:0009898">
    <property type="term" value="C:cytoplasmic side of plasma membrane"/>
    <property type="evidence" value="ECO:0007669"/>
    <property type="project" value="TreeGrafter"/>
</dbReference>
<organism evidence="3">
    <name type="scientific">Notodromas monacha</name>
    <dbReference type="NCBI Taxonomy" id="399045"/>
    <lineage>
        <taxon>Eukaryota</taxon>
        <taxon>Metazoa</taxon>
        <taxon>Ecdysozoa</taxon>
        <taxon>Arthropoda</taxon>
        <taxon>Crustacea</taxon>
        <taxon>Oligostraca</taxon>
        <taxon>Ostracoda</taxon>
        <taxon>Podocopa</taxon>
        <taxon>Podocopida</taxon>
        <taxon>Cypridocopina</taxon>
        <taxon>Cypridoidea</taxon>
        <taxon>Cyprididae</taxon>
        <taxon>Notodromas</taxon>
    </lineage>
</organism>
<accession>A0A7R9BD83</accession>
<evidence type="ECO:0000313" key="3">
    <source>
        <dbReference type="EMBL" id="CAD7273016.1"/>
    </source>
</evidence>
<evidence type="ECO:0000256" key="1">
    <source>
        <dbReference type="ARBA" id="ARBA00006190"/>
    </source>
</evidence>
<keyword evidence="2" id="KW-0472">Membrane</keyword>
<keyword evidence="2" id="KW-0812">Transmembrane</keyword>
<dbReference type="Proteomes" id="UP000678499">
    <property type="component" value="Unassembled WGS sequence"/>
</dbReference>
<dbReference type="GO" id="GO:0006900">
    <property type="term" value="P:vesicle budding from membrane"/>
    <property type="evidence" value="ECO:0007669"/>
    <property type="project" value="TreeGrafter"/>
</dbReference>
<keyword evidence="4" id="KW-1185">Reference proteome</keyword>
<dbReference type="GO" id="GO:0005771">
    <property type="term" value="C:multivesicular body"/>
    <property type="evidence" value="ECO:0007669"/>
    <property type="project" value="TreeGrafter"/>
</dbReference>
<reference evidence="3" key="1">
    <citation type="submission" date="2020-11" db="EMBL/GenBank/DDBJ databases">
        <authorList>
            <person name="Tran Van P."/>
        </authorList>
    </citation>
    <scope>NUCLEOTIDE SEQUENCE</scope>
</reference>
<dbReference type="InterPro" id="IPR005024">
    <property type="entry name" value="Snf7_fam"/>
</dbReference>
<dbReference type="GO" id="GO:0000815">
    <property type="term" value="C:ESCRT III complex"/>
    <property type="evidence" value="ECO:0007669"/>
    <property type="project" value="TreeGrafter"/>
</dbReference>
<dbReference type="EMBL" id="OA882119">
    <property type="protein sequence ID" value="CAD7273016.1"/>
    <property type="molecule type" value="Genomic_DNA"/>
</dbReference>
<sequence length="620" mass="68206">MLKKHPKSIRWSSVFKGIIVIEGLAAAGGYFVWYKLCNSSDFRKYMHQNHAWALDVFYTTLQTFGDESITQAKDLELWKKRNMSAGREDVSKWFPAGDWEDDERMQAMFEPFMSKNAIPEAYEGKMAFWFDVIEKYCVSMKQPLVTAASLRSVFHRKGKHPDCLRDVLAEMCTKREQNSVGFALVPVDKLPGASWASVGESWGGWAFRSASTVAVSAMGWLSPKATDSGMDSAVEFVHPKTIAKMSHELLEDQQALFKEGKCENVMSIECFQRLLGSKYKNLVILEKMLGEMQRSGSVKLGMTSAGKFLKFEAPAGDPITNTDVGVAKLKKLEFELLQRVEQLELDMHAVREEAKKLLGQGQRDMAKKRLRRKRALERKLDVQSGALDNVTDLLDQIRHSRTNAEVLSVLGAGLRSLNSALGHGGPDDALKLMDEVRDGLADAAEVSEAIAAASGPTNIAELEEELAGLLSDEEETPVAATAAASLPELPEVPKHAVTTPQKVSGSGDDLEDRLHEVRDGLADAAEVSEAIAAASGPTNIAELEEELAGLLSDQEETPVAATAAASLPELPEVPKHAVTTPQKVSGSGDDLEDRLRKKRRPWRLLLQLRCLNSLKCLSML</sequence>
<evidence type="ECO:0000313" key="4">
    <source>
        <dbReference type="Proteomes" id="UP000678499"/>
    </source>
</evidence>
<dbReference type="Pfam" id="PF25880">
    <property type="entry name" value="WHD_CHMP7_1st"/>
    <property type="match status" value="1"/>
</dbReference>
<name>A0A7R9BD83_9CRUS</name>
<gene>
    <name evidence="3" type="ORF">NMOB1V02_LOCUS924</name>
</gene>
<proteinExistence type="inferred from homology"/>
<protein>
    <recommendedName>
        <fullName evidence="5">Charged multivesicular body protein 7</fullName>
    </recommendedName>
</protein>
<dbReference type="PANTHER" id="PTHR22761">
    <property type="entry name" value="CHARGED MULTIVESICULAR BODY PROTEIN"/>
    <property type="match status" value="1"/>
</dbReference>
<dbReference type="GO" id="GO:0032511">
    <property type="term" value="P:late endosome to vacuole transport via multivesicular body sorting pathway"/>
    <property type="evidence" value="ECO:0007669"/>
    <property type="project" value="TreeGrafter"/>
</dbReference>
<dbReference type="OrthoDB" id="6372830at2759"/>
<dbReference type="Pfam" id="PF03357">
    <property type="entry name" value="Snf7"/>
    <property type="match status" value="1"/>
</dbReference>
<keyword evidence="2" id="KW-1133">Transmembrane helix</keyword>
<evidence type="ECO:0000256" key="2">
    <source>
        <dbReference type="SAM" id="Phobius"/>
    </source>
</evidence>
<comment type="similarity">
    <text evidence="1">Belongs to the SNF7 family.</text>
</comment>
<feature type="transmembrane region" description="Helical" evidence="2">
    <location>
        <begin position="12"/>
        <end position="33"/>
    </location>
</feature>
<dbReference type="PANTHER" id="PTHR22761:SF21">
    <property type="entry name" value="CHARGED MULTIVESICULAR BODY PROTEIN 7"/>
    <property type="match status" value="1"/>
</dbReference>